<sequence length="229" mass="26011">MNPHQFSESEIAGVYRAINQRRDMRHFLPTPIPPEQLMRFIKAAHHAPSVGYMQPWRFVRITDPALRRDLHSHVNDERLLTAQALGERSDSFMQLKVEGMLACAELLAVGLTDGREKHVFGRRTMPEMDLASASCAIQNFWLAARAEGIGVGWVSMFDPEVVREKLKMPFGSRPIALLCVGEVEQFYPAPMLELEKWDSRRPLSEVLFENNWGESAPADTPETAKEIKP</sequence>
<gene>
    <name evidence="5" type="primary">bluB</name>
    <name evidence="5" type="ORF">EJG51_004275</name>
</gene>
<evidence type="ECO:0000313" key="6">
    <source>
        <dbReference type="Proteomes" id="UP000274350"/>
    </source>
</evidence>
<dbReference type="KEGG" id="upi:EJG51_004275"/>
<evidence type="ECO:0000313" key="5">
    <source>
        <dbReference type="EMBL" id="QJQ05199.1"/>
    </source>
</evidence>
<keyword evidence="6" id="KW-1185">Reference proteome</keyword>
<evidence type="ECO:0000256" key="1">
    <source>
        <dbReference type="ARBA" id="ARBA00022630"/>
    </source>
</evidence>
<dbReference type="Proteomes" id="UP000274350">
    <property type="component" value="Chromosome"/>
</dbReference>
<evidence type="ECO:0000256" key="3">
    <source>
        <dbReference type="ARBA" id="ARBA00023002"/>
    </source>
</evidence>
<evidence type="ECO:0000259" key="4">
    <source>
        <dbReference type="Pfam" id="PF00881"/>
    </source>
</evidence>
<feature type="domain" description="Nitroreductase" evidence="4">
    <location>
        <begin position="18"/>
        <end position="181"/>
    </location>
</feature>
<dbReference type="InterPro" id="IPR000415">
    <property type="entry name" value="Nitroreductase-like"/>
</dbReference>
<dbReference type="EC" id="1.13.11.79" evidence="5"/>
<keyword evidence="3 5" id="KW-0560">Oxidoreductase</keyword>
<proteinExistence type="predicted"/>
<reference evidence="5 6" key="1">
    <citation type="journal article" date="2019" name="Int. J. Syst. Evol. Microbiol.">
        <title>Undibacterium piscinae sp. nov., isolated from Korean shiner intestine.</title>
        <authorList>
            <person name="Lee S.Y."/>
            <person name="Kang W."/>
            <person name="Kim P.S."/>
            <person name="Kim H.S."/>
            <person name="Sung H."/>
            <person name="Shin N.R."/>
            <person name="Whon T.W."/>
            <person name="Yun J.H."/>
            <person name="Lee J.Y."/>
            <person name="Lee J.Y."/>
            <person name="Jung M.J."/>
            <person name="Jeong Y.S."/>
            <person name="Tak E.J."/>
            <person name="Han J.E."/>
            <person name="Hyun D.W."/>
            <person name="Kang M.S."/>
            <person name="Lee K.E."/>
            <person name="Lee B.H."/>
            <person name="Bae J.W."/>
        </authorList>
    </citation>
    <scope>NUCLEOTIDE SEQUENCE [LARGE SCALE GENOMIC DNA]</scope>
    <source>
        <strain evidence="5 6">S11R28</strain>
    </source>
</reference>
<dbReference type="PANTHER" id="PTHR23026">
    <property type="entry name" value="NADPH NITROREDUCTASE"/>
    <property type="match status" value="1"/>
</dbReference>
<organism evidence="5 6">
    <name type="scientific">Undibacterium piscinae</name>
    <dbReference type="NCBI Taxonomy" id="2495591"/>
    <lineage>
        <taxon>Bacteria</taxon>
        <taxon>Pseudomonadati</taxon>
        <taxon>Pseudomonadota</taxon>
        <taxon>Betaproteobacteria</taxon>
        <taxon>Burkholderiales</taxon>
        <taxon>Oxalobacteraceae</taxon>
        <taxon>Undibacterium</taxon>
    </lineage>
</organism>
<dbReference type="EMBL" id="CP051152">
    <property type="protein sequence ID" value="QJQ05199.1"/>
    <property type="molecule type" value="Genomic_DNA"/>
</dbReference>
<accession>A0A6M4A571</accession>
<dbReference type="SUPFAM" id="SSF55469">
    <property type="entry name" value="FMN-dependent nitroreductase-like"/>
    <property type="match status" value="1"/>
</dbReference>
<dbReference type="Pfam" id="PF00881">
    <property type="entry name" value="Nitroreductase"/>
    <property type="match status" value="1"/>
</dbReference>
<keyword evidence="1" id="KW-0285">Flavoprotein</keyword>
<protein>
    <submittedName>
        <fullName evidence="5">5,6-dimethylbenzimidazole synthase</fullName>
        <ecNumber evidence="5">1.13.11.79</ecNumber>
    </submittedName>
</protein>
<evidence type="ECO:0000256" key="2">
    <source>
        <dbReference type="ARBA" id="ARBA00022643"/>
    </source>
</evidence>
<name>A0A6M4A571_9BURK</name>
<dbReference type="OrthoDB" id="9773807at2"/>
<dbReference type="AlphaFoldDB" id="A0A6M4A571"/>
<dbReference type="PANTHER" id="PTHR23026:SF90">
    <property type="entry name" value="IODOTYROSINE DEIODINASE 1"/>
    <property type="match status" value="1"/>
</dbReference>
<dbReference type="NCBIfam" id="TIGR02476">
    <property type="entry name" value="BluB"/>
    <property type="match status" value="1"/>
</dbReference>
<dbReference type="InterPro" id="IPR012825">
    <property type="entry name" value="BluB"/>
</dbReference>
<keyword evidence="2" id="KW-0288">FMN</keyword>
<dbReference type="GO" id="GO:0102919">
    <property type="term" value="F:5,6-dimethylbenzimidazole synthase activity"/>
    <property type="evidence" value="ECO:0007669"/>
    <property type="project" value="UniProtKB-EC"/>
</dbReference>
<dbReference type="InterPro" id="IPR050627">
    <property type="entry name" value="Nitroreductase/BluB"/>
</dbReference>
<dbReference type="Gene3D" id="3.40.109.10">
    <property type="entry name" value="NADH Oxidase"/>
    <property type="match status" value="1"/>
</dbReference>
<dbReference type="InterPro" id="IPR029479">
    <property type="entry name" value="Nitroreductase"/>
</dbReference>